<keyword evidence="3" id="KW-1185">Reference proteome</keyword>
<evidence type="ECO:0000313" key="2">
    <source>
        <dbReference type="EMBL" id="MBB5432683.1"/>
    </source>
</evidence>
<organism evidence="2 3">
    <name type="scientific">Nocardiopsis composta</name>
    <dbReference type="NCBI Taxonomy" id="157465"/>
    <lineage>
        <taxon>Bacteria</taxon>
        <taxon>Bacillati</taxon>
        <taxon>Actinomycetota</taxon>
        <taxon>Actinomycetes</taxon>
        <taxon>Streptosporangiales</taxon>
        <taxon>Nocardiopsidaceae</taxon>
        <taxon>Nocardiopsis</taxon>
    </lineage>
</organism>
<evidence type="ECO:0000313" key="3">
    <source>
        <dbReference type="Proteomes" id="UP000572635"/>
    </source>
</evidence>
<protein>
    <submittedName>
        <fullName evidence="2">Uncharacterized protein</fullName>
    </submittedName>
</protein>
<dbReference type="Proteomes" id="UP000572635">
    <property type="component" value="Unassembled WGS sequence"/>
</dbReference>
<feature type="chain" id="PRO_5031004783" evidence="1">
    <location>
        <begin position="24"/>
        <end position="191"/>
    </location>
</feature>
<name>A0A7W8VE46_9ACTN</name>
<dbReference type="RefSeq" id="WP_184392215.1">
    <property type="nucleotide sequence ID" value="NZ_BAAAJD010000100.1"/>
</dbReference>
<feature type="signal peptide" evidence="1">
    <location>
        <begin position="1"/>
        <end position="23"/>
    </location>
</feature>
<sequence length="191" mass="20470">MKKLLCASLVIGFVLFGAPVANADSTGGESAAPSGGEPLVPAEAGPQAEVLPLEAETGGLPQGGDELAPRAASASICQGEIDYPHVSGTKGVTYTINTHLKGKCRAKPSTHDIAGSLYRSRWYGWEHLKSDGVSKAKASLQLNLNKKCKPNTWFKYRASGRFYAKIGKTTWSRSFYNQNPKEIKCKKNAKA</sequence>
<accession>A0A7W8VE46</accession>
<dbReference type="AlphaFoldDB" id="A0A7W8VE46"/>
<evidence type="ECO:0000256" key="1">
    <source>
        <dbReference type="SAM" id="SignalP"/>
    </source>
</evidence>
<keyword evidence="1" id="KW-0732">Signal</keyword>
<proteinExistence type="predicted"/>
<reference evidence="2 3" key="1">
    <citation type="submission" date="2020-08" db="EMBL/GenBank/DDBJ databases">
        <title>Sequencing the genomes of 1000 actinobacteria strains.</title>
        <authorList>
            <person name="Klenk H.-P."/>
        </authorList>
    </citation>
    <scope>NUCLEOTIDE SEQUENCE [LARGE SCALE GENOMIC DNA]</scope>
    <source>
        <strain evidence="2 3">DSM 44551</strain>
    </source>
</reference>
<gene>
    <name evidence="2" type="ORF">HDA36_002767</name>
</gene>
<dbReference type="EMBL" id="JACHDB010000001">
    <property type="protein sequence ID" value="MBB5432683.1"/>
    <property type="molecule type" value="Genomic_DNA"/>
</dbReference>
<comment type="caution">
    <text evidence="2">The sequence shown here is derived from an EMBL/GenBank/DDBJ whole genome shotgun (WGS) entry which is preliminary data.</text>
</comment>